<dbReference type="RefSeq" id="WP_090854439.1">
    <property type="nucleotide sequence ID" value="NZ_FNJU01000005.1"/>
</dbReference>
<dbReference type="Gene3D" id="3.40.50.720">
    <property type="entry name" value="NAD(P)-binding Rossmann-like Domain"/>
    <property type="match status" value="1"/>
</dbReference>
<feature type="domain" description="NAD-dependent epimerase/dehydratase" evidence="3">
    <location>
        <begin position="5"/>
        <end position="117"/>
    </location>
</feature>
<dbReference type="GO" id="GO:0016020">
    <property type="term" value="C:membrane"/>
    <property type="evidence" value="ECO:0007669"/>
    <property type="project" value="UniProtKB-SubCell"/>
</dbReference>
<dbReference type="CDD" id="cd05250">
    <property type="entry name" value="CC3_like_SDR_a"/>
    <property type="match status" value="1"/>
</dbReference>
<accession>A0A1H0UT88</accession>
<dbReference type="InterPro" id="IPR036291">
    <property type="entry name" value="NAD(P)-bd_dom_sf"/>
</dbReference>
<evidence type="ECO:0000256" key="1">
    <source>
        <dbReference type="ARBA" id="ARBA00004370"/>
    </source>
</evidence>
<dbReference type="InterPro" id="IPR001509">
    <property type="entry name" value="Epimerase_deHydtase"/>
</dbReference>
<reference evidence="5" key="1">
    <citation type="submission" date="2016-10" db="EMBL/GenBank/DDBJ databases">
        <authorList>
            <person name="Varghese N."/>
            <person name="Submissions S."/>
        </authorList>
    </citation>
    <scope>NUCLEOTIDE SEQUENCE [LARGE SCALE GENOMIC DNA]</scope>
    <source>
        <strain evidence="5">IBRC-M10078</strain>
    </source>
</reference>
<evidence type="ECO:0000256" key="2">
    <source>
        <dbReference type="ARBA" id="ARBA00023136"/>
    </source>
</evidence>
<dbReference type="PANTHER" id="PTHR14097:SF7">
    <property type="entry name" value="OXIDOREDUCTASE HTATIP2"/>
    <property type="match status" value="1"/>
</dbReference>
<dbReference type="STRING" id="930152.SAMN05216565_105152"/>
<comment type="subcellular location">
    <subcellularLocation>
        <location evidence="1">Membrane</location>
    </subcellularLocation>
</comment>
<dbReference type="Proteomes" id="UP000199159">
    <property type="component" value="Unassembled WGS sequence"/>
</dbReference>
<proteinExistence type="predicted"/>
<sequence>MGKKALIAGASGLVGRNLLEILVEGDEYEEIIAIVRTPLSYQHPKLKEHIVNFDELSKEKQLFSTVDHVYCCLGTTIKKAGSKEVMYKIDVEYPLELAELSRKEGVSHFILVSSMNANPNSPIWYSKMKGELEQKITQIPFQSISIIRPSLLMGNRQEFRLGEKMAEKVYKTFSFLFHGPLRKIRGIEARKVALAMYKIAKRESPGITIYPSEQLEVIANK</sequence>
<dbReference type="AlphaFoldDB" id="A0A1H0UT88"/>
<keyword evidence="5" id="KW-1185">Reference proteome</keyword>
<dbReference type="Pfam" id="PF01370">
    <property type="entry name" value="Epimerase"/>
    <property type="match status" value="1"/>
</dbReference>
<dbReference type="OrthoDB" id="9798632at2"/>
<evidence type="ECO:0000313" key="4">
    <source>
        <dbReference type="EMBL" id="SDP69424.1"/>
    </source>
</evidence>
<protein>
    <submittedName>
        <fullName evidence="4">Uncharacterized conserved protein YbjT, contains NAD(P)-binding and DUF2867 domains</fullName>
    </submittedName>
</protein>
<dbReference type="SUPFAM" id="SSF51735">
    <property type="entry name" value="NAD(P)-binding Rossmann-fold domains"/>
    <property type="match status" value="1"/>
</dbReference>
<evidence type="ECO:0000259" key="3">
    <source>
        <dbReference type="Pfam" id="PF01370"/>
    </source>
</evidence>
<dbReference type="PANTHER" id="PTHR14097">
    <property type="entry name" value="OXIDOREDUCTASE HTATIP2"/>
    <property type="match status" value="1"/>
</dbReference>
<dbReference type="EMBL" id="FNJU01000005">
    <property type="protein sequence ID" value="SDP69424.1"/>
    <property type="molecule type" value="Genomic_DNA"/>
</dbReference>
<gene>
    <name evidence="4" type="ORF">SAMN05216565_105152</name>
</gene>
<organism evidence="4 5">
    <name type="scientific">Litchfieldia salsa</name>
    <dbReference type="NCBI Taxonomy" id="930152"/>
    <lineage>
        <taxon>Bacteria</taxon>
        <taxon>Bacillati</taxon>
        <taxon>Bacillota</taxon>
        <taxon>Bacilli</taxon>
        <taxon>Bacillales</taxon>
        <taxon>Bacillaceae</taxon>
        <taxon>Litchfieldia</taxon>
    </lineage>
</organism>
<evidence type="ECO:0000313" key="5">
    <source>
        <dbReference type="Proteomes" id="UP000199159"/>
    </source>
</evidence>
<keyword evidence="2" id="KW-0472">Membrane</keyword>
<name>A0A1H0UT88_9BACI</name>